<dbReference type="AlphaFoldDB" id="A0A078JDJ7"/>
<reference evidence="2" key="2">
    <citation type="submission" date="2014-06" db="EMBL/GenBank/DDBJ databases">
        <authorList>
            <person name="Genoscope - CEA"/>
        </authorList>
    </citation>
    <scope>NUCLEOTIDE SEQUENCE</scope>
</reference>
<name>A0A078JDJ7_BRANA</name>
<dbReference type="Proteomes" id="UP000028999">
    <property type="component" value="Unassembled WGS sequence"/>
</dbReference>
<dbReference type="Proteomes" id="UP001295469">
    <property type="component" value="Chromosome C02"/>
</dbReference>
<reference evidence="1" key="3">
    <citation type="submission" date="2021-01" db="EMBL/GenBank/DDBJ databases">
        <authorList>
            <consortium name="Genoscope - CEA"/>
            <person name="William W."/>
        </authorList>
    </citation>
    <scope>NUCLEOTIDE SEQUENCE</scope>
</reference>
<dbReference type="EMBL" id="LK034456">
    <property type="protein sequence ID" value="CDY64405.1"/>
    <property type="molecule type" value="Genomic_DNA"/>
</dbReference>
<reference evidence="2 3" key="1">
    <citation type="journal article" date="2014" name="Science">
        <title>Plant genetics. Early allopolyploid evolution in the post-Neolithic Brassica napus oilseed genome.</title>
        <authorList>
            <person name="Chalhoub B."/>
            <person name="Denoeud F."/>
            <person name="Liu S."/>
            <person name="Parkin I.A."/>
            <person name="Tang H."/>
            <person name="Wang X."/>
            <person name="Chiquet J."/>
            <person name="Belcram H."/>
            <person name="Tong C."/>
            <person name="Samans B."/>
            <person name="Correa M."/>
            <person name="Da Silva C."/>
            <person name="Just J."/>
            <person name="Falentin C."/>
            <person name="Koh C.S."/>
            <person name="Le Clainche I."/>
            <person name="Bernard M."/>
            <person name="Bento P."/>
            <person name="Noel B."/>
            <person name="Labadie K."/>
            <person name="Alberti A."/>
            <person name="Charles M."/>
            <person name="Arnaud D."/>
            <person name="Guo H."/>
            <person name="Daviaud C."/>
            <person name="Alamery S."/>
            <person name="Jabbari K."/>
            <person name="Zhao M."/>
            <person name="Edger P.P."/>
            <person name="Chelaifa H."/>
            <person name="Tack D."/>
            <person name="Lassalle G."/>
            <person name="Mestiri I."/>
            <person name="Schnel N."/>
            <person name="Le Paslier M.C."/>
            <person name="Fan G."/>
            <person name="Renault V."/>
            <person name="Bayer P.E."/>
            <person name="Golicz A.A."/>
            <person name="Manoli S."/>
            <person name="Lee T.H."/>
            <person name="Thi V.H."/>
            <person name="Chalabi S."/>
            <person name="Hu Q."/>
            <person name="Fan C."/>
            <person name="Tollenaere R."/>
            <person name="Lu Y."/>
            <person name="Battail C."/>
            <person name="Shen J."/>
            <person name="Sidebottom C.H."/>
            <person name="Wang X."/>
            <person name="Canaguier A."/>
            <person name="Chauveau A."/>
            <person name="Berard A."/>
            <person name="Deniot G."/>
            <person name="Guan M."/>
            <person name="Liu Z."/>
            <person name="Sun F."/>
            <person name="Lim Y.P."/>
            <person name="Lyons E."/>
            <person name="Town C.D."/>
            <person name="Bancroft I."/>
            <person name="Wang X."/>
            <person name="Meng J."/>
            <person name="Ma J."/>
            <person name="Pires J.C."/>
            <person name="King G.J."/>
            <person name="Brunel D."/>
            <person name="Delourme R."/>
            <person name="Renard M."/>
            <person name="Aury J.M."/>
            <person name="Adams K.L."/>
            <person name="Batley J."/>
            <person name="Snowdon R.J."/>
            <person name="Tost J."/>
            <person name="Edwards D."/>
            <person name="Zhou Y."/>
            <person name="Hua W."/>
            <person name="Sharpe A.G."/>
            <person name="Paterson A.H."/>
            <person name="Guan C."/>
            <person name="Wincker P."/>
        </authorList>
    </citation>
    <scope>NUCLEOTIDE SEQUENCE [LARGE SCALE GENOMIC DNA]</scope>
    <source>
        <strain evidence="3">cv. Darmor-bzh</strain>
    </source>
</reference>
<evidence type="ECO:0000313" key="2">
    <source>
        <dbReference type="EMBL" id="CDY64405.1"/>
    </source>
</evidence>
<evidence type="ECO:0000313" key="3">
    <source>
        <dbReference type="Proteomes" id="UP000028999"/>
    </source>
</evidence>
<sequence>MVSIRLAFEFASLGNSEITISGQETSLIDELTTSNGDMKPQTNSQQQFSNNSISIYNPNVQNGLELSANFASSSGL</sequence>
<evidence type="ECO:0000313" key="1">
    <source>
        <dbReference type="EMBL" id="CAF1919922.1"/>
    </source>
</evidence>
<organism evidence="2 3">
    <name type="scientific">Brassica napus</name>
    <name type="common">Rape</name>
    <dbReference type="NCBI Taxonomy" id="3708"/>
    <lineage>
        <taxon>Eukaryota</taxon>
        <taxon>Viridiplantae</taxon>
        <taxon>Streptophyta</taxon>
        <taxon>Embryophyta</taxon>
        <taxon>Tracheophyta</taxon>
        <taxon>Spermatophyta</taxon>
        <taxon>Magnoliopsida</taxon>
        <taxon>eudicotyledons</taxon>
        <taxon>Gunneridae</taxon>
        <taxon>Pentapetalae</taxon>
        <taxon>rosids</taxon>
        <taxon>malvids</taxon>
        <taxon>Brassicales</taxon>
        <taxon>Brassicaceae</taxon>
        <taxon>Brassiceae</taxon>
        <taxon>Brassica</taxon>
    </lineage>
</organism>
<proteinExistence type="predicted"/>
<accession>A0A078JDJ7</accession>
<gene>
    <name evidence="2" type="primary">BnaC02g47900D</name>
    <name evidence="1" type="ORF">DARMORV10_C02P51100.1</name>
    <name evidence="2" type="ORF">GSBRNA2T00041192001</name>
</gene>
<dbReference type="Gramene" id="CDY64405">
    <property type="protein sequence ID" value="CDY64405"/>
    <property type="gene ID" value="GSBRNA2T00041192001"/>
</dbReference>
<protein>
    <submittedName>
        <fullName evidence="1">(rape) hypothetical protein</fullName>
    </submittedName>
    <submittedName>
        <fullName evidence="2">BnaC02g47900D protein</fullName>
    </submittedName>
</protein>
<keyword evidence="3" id="KW-1185">Reference proteome</keyword>
<dbReference type="PaxDb" id="3708-A0A078JDJ7"/>
<dbReference type="EMBL" id="HG994366">
    <property type="protein sequence ID" value="CAF1919922.1"/>
    <property type="molecule type" value="Genomic_DNA"/>
</dbReference>